<dbReference type="SUPFAM" id="SSF47616">
    <property type="entry name" value="GST C-terminal domain-like"/>
    <property type="match status" value="1"/>
</dbReference>
<dbReference type="InterPro" id="IPR036282">
    <property type="entry name" value="Glutathione-S-Trfase_C_sf"/>
</dbReference>
<dbReference type="InterPro" id="IPR016639">
    <property type="entry name" value="GST_Omega/GSH"/>
</dbReference>
<accession>A0ABR0SMZ5</accession>
<dbReference type="Gene3D" id="1.20.1050.10">
    <property type="match status" value="1"/>
</dbReference>
<dbReference type="EMBL" id="JAVFKD010000012">
    <property type="protein sequence ID" value="KAK5993534.1"/>
    <property type="molecule type" value="Genomic_DNA"/>
</dbReference>
<dbReference type="InterPro" id="IPR036249">
    <property type="entry name" value="Thioredoxin-like_sf"/>
</dbReference>
<dbReference type="Pfam" id="PF13410">
    <property type="entry name" value="GST_C_2"/>
    <property type="match status" value="1"/>
</dbReference>
<dbReference type="Gene3D" id="3.40.30.10">
    <property type="entry name" value="Glutaredoxin"/>
    <property type="match status" value="2"/>
</dbReference>
<feature type="domain" description="GST C-terminal" evidence="2">
    <location>
        <begin position="186"/>
        <end position="314"/>
    </location>
</feature>
<dbReference type="PROSITE" id="PS50405">
    <property type="entry name" value="GST_CTER"/>
    <property type="match status" value="1"/>
</dbReference>
<dbReference type="InterPro" id="IPR047047">
    <property type="entry name" value="GST_Omega-like_C"/>
</dbReference>
<reference evidence="3 4" key="1">
    <citation type="submission" date="2024-01" db="EMBL/GenBank/DDBJ databases">
        <title>Complete genome of Cladobotryum mycophilum ATHUM6906.</title>
        <authorList>
            <person name="Christinaki A.C."/>
            <person name="Myridakis A.I."/>
            <person name="Kouvelis V.N."/>
        </authorList>
    </citation>
    <scope>NUCLEOTIDE SEQUENCE [LARGE SCALE GENOMIC DNA]</scope>
    <source>
        <strain evidence="3 4">ATHUM6906</strain>
    </source>
</reference>
<evidence type="ECO:0000313" key="4">
    <source>
        <dbReference type="Proteomes" id="UP001338125"/>
    </source>
</evidence>
<sequence length="351" mass="40354">MAATDPGQNYHQNGRFTRPESTFRNSISRDPNSQFPAEKGRYALYLSPSCPWVFSPQSFLVGNDEANQYAQAHRTLIVRLLKGLEDFVDLYLLESYMGPEGWFFSGENGSLTEDPLYGFKKIKDLYLKADPNYVGRYTVPVLWDKKAGVPVNNESSEIIRMFYSEFDDLLPEHLREVNRPGGGFYPENLRAQIDEINSWVYDTVNNGVYKVGLSKTQEAYDENIGLLFNSLDRLEEILSHGKPYLLGDTITEADVRLYTSLIRFDSSYYTIFQCNLKMIRHDYPNLHLWLRKLYWDQDVEGPLRGAFYRSTNPFIANYGINYVASRRRVVYGDEGPLIVPAGPKVLVEPLP</sequence>
<keyword evidence="4" id="KW-1185">Reference proteome</keyword>
<gene>
    <name evidence="3" type="ORF">PT974_06968</name>
</gene>
<dbReference type="Pfam" id="PF13409">
    <property type="entry name" value="GST_N_2"/>
    <property type="match status" value="1"/>
</dbReference>
<evidence type="ECO:0000259" key="2">
    <source>
        <dbReference type="PROSITE" id="PS50405"/>
    </source>
</evidence>
<organism evidence="3 4">
    <name type="scientific">Cladobotryum mycophilum</name>
    <dbReference type="NCBI Taxonomy" id="491253"/>
    <lineage>
        <taxon>Eukaryota</taxon>
        <taxon>Fungi</taxon>
        <taxon>Dikarya</taxon>
        <taxon>Ascomycota</taxon>
        <taxon>Pezizomycotina</taxon>
        <taxon>Sordariomycetes</taxon>
        <taxon>Hypocreomycetidae</taxon>
        <taxon>Hypocreales</taxon>
        <taxon>Hypocreaceae</taxon>
        <taxon>Cladobotryum</taxon>
    </lineage>
</organism>
<dbReference type="PANTHER" id="PTHR32419:SF25">
    <property type="entry name" value="GLUTATHIONE S-TRANSFERASE (EUROFUNG)"/>
    <property type="match status" value="1"/>
</dbReference>
<dbReference type="SUPFAM" id="SSF52833">
    <property type="entry name" value="Thioredoxin-like"/>
    <property type="match status" value="1"/>
</dbReference>
<evidence type="ECO:0000256" key="1">
    <source>
        <dbReference type="SAM" id="MobiDB-lite"/>
    </source>
</evidence>
<name>A0ABR0SMZ5_9HYPO</name>
<dbReference type="PIRSF" id="PIRSF015753">
    <property type="entry name" value="GST"/>
    <property type="match status" value="1"/>
</dbReference>
<protein>
    <submittedName>
        <fullName evidence="3">Glutathione S-transferase omega-like 2</fullName>
    </submittedName>
</protein>
<dbReference type="Proteomes" id="UP001338125">
    <property type="component" value="Unassembled WGS sequence"/>
</dbReference>
<dbReference type="PANTHER" id="PTHR32419">
    <property type="entry name" value="GLUTATHIONYL-HYDROQUINONE REDUCTASE"/>
    <property type="match status" value="1"/>
</dbReference>
<feature type="region of interest" description="Disordered" evidence="1">
    <location>
        <begin position="1"/>
        <end position="34"/>
    </location>
</feature>
<evidence type="ECO:0000313" key="3">
    <source>
        <dbReference type="EMBL" id="KAK5993534.1"/>
    </source>
</evidence>
<comment type="caution">
    <text evidence="3">The sequence shown here is derived from an EMBL/GenBank/DDBJ whole genome shotgun (WGS) entry which is preliminary data.</text>
</comment>
<dbReference type="CDD" id="cd03190">
    <property type="entry name" value="GST_C_Omega_like"/>
    <property type="match status" value="1"/>
</dbReference>
<dbReference type="InterPro" id="IPR010987">
    <property type="entry name" value="Glutathione-S-Trfase_C-like"/>
</dbReference>
<proteinExistence type="predicted"/>
<dbReference type="InterPro" id="IPR004045">
    <property type="entry name" value="Glutathione_S-Trfase_N"/>
</dbReference>